<protein>
    <recommendedName>
        <fullName evidence="2 8">Thymidine kinase</fullName>
        <ecNumber evidence="2 8">2.7.1.21</ecNumber>
    </recommendedName>
</protein>
<dbReference type="Proteomes" id="UP001595710">
    <property type="component" value="Unassembled WGS sequence"/>
</dbReference>
<dbReference type="Pfam" id="PF00265">
    <property type="entry name" value="TK"/>
    <property type="match status" value="1"/>
</dbReference>
<dbReference type="RefSeq" id="WP_290281834.1">
    <property type="nucleotide sequence ID" value="NZ_JAUFQI010000001.1"/>
</dbReference>
<proteinExistence type="inferred from homology"/>
<dbReference type="InterPro" id="IPR001267">
    <property type="entry name" value="Thymidine_kinase"/>
</dbReference>
<evidence type="ECO:0000256" key="4">
    <source>
        <dbReference type="ARBA" id="ARBA00022679"/>
    </source>
</evidence>
<comment type="similarity">
    <text evidence="1 8 10">Belongs to the thymidine kinase family.</text>
</comment>
<feature type="binding site" evidence="8">
    <location>
        <position position="142"/>
    </location>
    <ligand>
        <name>Zn(2+)</name>
        <dbReference type="ChEBI" id="CHEBI:29105"/>
    </ligand>
</feature>
<evidence type="ECO:0000256" key="1">
    <source>
        <dbReference type="ARBA" id="ARBA00007587"/>
    </source>
</evidence>
<evidence type="ECO:0000313" key="12">
    <source>
        <dbReference type="Proteomes" id="UP001595710"/>
    </source>
</evidence>
<keyword evidence="3 8" id="KW-0237">DNA synthesis</keyword>
<evidence type="ECO:0000256" key="7">
    <source>
        <dbReference type="ARBA" id="ARBA00022840"/>
    </source>
</evidence>
<dbReference type="InterPro" id="IPR027417">
    <property type="entry name" value="P-loop_NTPase"/>
</dbReference>
<keyword evidence="4 8" id="KW-0808">Transferase</keyword>
<comment type="subunit">
    <text evidence="8">Homotetramer.</text>
</comment>
<evidence type="ECO:0000256" key="5">
    <source>
        <dbReference type="ARBA" id="ARBA00022741"/>
    </source>
</evidence>
<evidence type="ECO:0000256" key="2">
    <source>
        <dbReference type="ARBA" id="ARBA00012118"/>
    </source>
</evidence>
<dbReference type="PANTHER" id="PTHR11441">
    <property type="entry name" value="THYMIDINE KINASE"/>
    <property type="match status" value="1"/>
</dbReference>
<evidence type="ECO:0000256" key="10">
    <source>
        <dbReference type="RuleBase" id="RU004165"/>
    </source>
</evidence>
<keyword evidence="12" id="KW-1185">Reference proteome</keyword>
<dbReference type="EC" id="2.7.1.21" evidence="2 8"/>
<dbReference type="SUPFAM" id="SSF52540">
    <property type="entry name" value="P-loop containing nucleoside triphosphate hydrolases"/>
    <property type="match status" value="1"/>
</dbReference>
<keyword evidence="8" id="KW-0963">Cytoplasm</keyword>
<evidence type="ECO:0000256" key="8">
    <source>
        <dbReference type="HAMAP-Rule" id="MF_00124"/>
    </source>
</evidence>
<evidence type="ECO:0000313" key="11">
    <source>
        <dbReference type="EMBL" id="MFC3700518.1"/>
    </source>
</evidence>
<accession>A0ABV7WPX2</accession>
<dbReference type="NCBIfam" id="NF003300">
    <property type="entry name" value="PRK04296.1-5"/>
    <property type="match status" value="1"/>
</dbReference>
<dbReference type="PIRSF" id="PIRSF035805">
    <property type="entry name" value="TK_cell"/>
    <property type="match status" value="1"/>
</dbReference>
<dbReference type="Gene3D" id="3.30.60.20">
    <property type="match status" value="1"/>
</dbReference>
<dbReference type="Gene3D" id="3.40.50.300">
    <property type="entry name" value="P-loop containing nucleotide triphosphate hydrolases"/>
    <property type="match status" value="1"/>
</dbReference>
<evidence type="ECO:0000256" key="3">
    <source>
        <dbReference type="ARBA" id="ARBA00022634"/>
    </source>
</evidence>
<comment type="caution">
    <text evidence="11">The sequence shown here is derived from an EMBL/GenBank/DDBJ whole genome shotgun (WGS) entry which is preliminary data.</text>
</comment>
<keyword evidence="7 8" id="KW-0067">ATP-binding</keyword>
<dbReference type="HAMAP" id="MF_00124">
    <property type="entry name" value="Thymidine_kinase"/>
    <property type="match status" value="1"/>
</dbReference>
<dbReference type="GO" id="GO:0004797">
    <property type="term" value="F:thymidine kinase activity"/>
    <property type="evidence" value="ECO:0007669"/>
    <property type="project" value="UniProtKB-EC"/>
</dbReference>
<name>A0ABV7WPX2_9GAMM</name>
<comment type="catalytic activity">
    <reaction evidence="8 9">
        <text>thymidine + ATP = dTMP + ADP + H(+)</text>
        <dbReference type="Rhea" id="RHEA:19129"/>
        <dbReference type="ChEBI" id="CHEBI:15378"/>
        <dbReference type="ChEBI" id="CHEBI:17748"/>
        <dbReference type="ChEBI" id="CHEBI:30616"/>
        <dbReference type="ChEBI" id="CHEBI:63528"/>
        <dbReference type="ChEBI" id="CHEBI:456216"/>
        <dbReference type="EC" id="2.7.1.21"/>
    </reaction>
</comment>
<feature type="binding site" evidence="8">
    <location>
        <begin position="9"/>
        <end position="16"/>
    </location>
    <ligand>
        <name>ATP</name>
        <dbReference type="ChEBI" id="CHEBI:30616"/>
    </ligand>
</feature>
<dbReference type="PROSITE" id="PS00603">
    <property type="entry name" value="TK_CELLULAR_TYPE"/>
    <property type="match status" value="1"/>
</dbReference>
<dbReference type="PANTHER" id="PTHR11441:SF0">
    <property type="entry name" value="THYMIDINE KINASE, CYTOSOLIC"/>
    <property type="match status" value="1"/>
</dbReference>
<keyword evidence="5 8" id="KW-0547">Nucleotide-binding</keyword>
<feature type="binding site" evidence="8">
    <location>
        <begin position="84"/>
        <end position="87"/>
    </location>
    <ligand>
        <name>ATP</name>
        <dbReference type="ChEBI" id="CHEBI:30616"/>
    </ligand>
</feature>
<evidence type="ECO:0000256" key="9">
    <source>
        <dbReference type="RuleBase" id="RU000544"/>
    </source>
</evidence>
<comment type="subcellular location">
    <subcellularLocation>
        <location evidence="8">Cytoplasm</location>
    </subcellularLocation>
</comment>
<reference evidence="12" key="1">
    <citation type="journal article" date="2019" name="Int. J. Syst. Evol. Microbiol.">
        <title>The Global Catalogue of Microorganisms (GCM) 10K type strain sequencing project: providing services to taxonomists for standard genome sequencing and annotation.</title>
        <authorList>
            <consortium name="The Broad Institute Genomics Platform"/>
            <consortium name="The Broad Institute Genome Sequencing Center for Infectious Disease"/>
            <person name="Wu L."/>
            <person name="Ma J."/>
        </authorList>
    </citation>
    <scope>NUCLEOTIDE SEQUENCE [LARGE SCALE GENOMIC DNA]</scope>
    <source>
        <strain evidence="12">CECT 8288</strain>
    </source>
</reference>
<feature type="binding site" evidence="8">
    <location>
        <position position="182"/>
    </location>
    <ligand>
        <name>Zn(2+)</name>
        <dbReference type="ChEBI" id="CHEBI:29105"/>
    </ligand>
</feature>
<feature type="binding site" evidence="8">
    <location>
        <position position="144"/>
    </location>
    <ligand>
        <name>Zn(2+)</name>
        <dbReference type="ChEBI" id="CHEBI:29105"/>
    </ligand>
</feature>
<feature type="binding site" evidence="8">
    <location>
        <position position="179"/>
    </location>
    <ligand>
        <name>Zn(2+)</name>
        <dbReference type="ChEBI" id="CHEBI:29105"/>
    </ligand>
</feature>
<dbReference type="SUPFAM" id="SSF57716">
    <property type="entry name" value="Glucocorticoid receptor-like (DNA-binding domain)"/>
    <property type="match status" value="1"/>
</dbReference>
<dbReference type="InterPro" id="IPR020633">
    <property type="entry name" value="Thymidine_kinase_CS"/>
</dbReference>
<keyword evidence="8" id="KW-0479">Metal-binding</keyword>
<evidence type="ECO:0000256" key="6">
    <source>
        <dbReference type="ARBA" id="ARBA00022777"/>
    </source>
</evidence>
<feature type="active site" description="Proton acceptor" evidence="8">
    <location>
        <position position="85"/>
    </location>
</feature>
<organism evidence="11 12">
    <name type="scientific">Reinekea marina</name>
    <dbReference type="NCBI Taxonomy" id="1310421"/>
    <lineage>
        <taxon>Bacteria</taxon>
        <taxon>Pseudomonadati</taxon>
        <taxon>Pseudomonadota</taxon>
        <taxon>Gammaproteobacteria</taxon>
        <taxon>Oceanospirillales</taxon>
        <taxon>Saccharospirillaceae</taxon>
        <taxon>Reinekea</taxon>
    </lineage>
</organism>
<dbReference type="EMBL" id="JBHRYN010000005">
    <property type="protein sequence ID" value="MFC3700518.1"/>
    <property type="molecule type" value="Genomic_DNA"/>
</dbReference>
<keyword evidence="8" id="KW-0862">Zinc</keyword>
<sequence>MAQLYFYYSAMNAGKSTALLQSDYNYLERGMTTRLLTAQLDNRFGEATISSRIGLSKPADTFNESTDLVTWYLDGPKVNCIFIDEAQFLTKEQVNQLAVIVDKYNTPVLCYGIRTDFQGELFTGSARLLAIADKLTELKTVCHCGRKAIMVVRMDEQGKALAHGAQVQIGGNEKYVSMCRRHYHEALAIA</sequence>
<gene>
    <name evidence="8" type="primary">tdk</name>
    <name evidence="11" type="ORF">ACFOND_02615</name>
</gene>
<keyword evidence="6 8" id="KW-0418">Kinase</keyword>